<proteinExistence type="predicted"/>
<dbReference type="EMBL" id="JACEFF010000528">
    <property type="protein sequence ID" value="KAH9635838.1"/>
    <property type="molecule type" value="Genomic_DNA"/>
</dbReference>
<evidence type="ECO:0000313" key="2">
    <source>
        <dbReference type="EMBL" id="KAH9635838.1"/>
    </source>
</evidence>
<feature type="compositionally biased region" description="Basic and acidic residues" evidence="1">
    <location>
        <begin position="307"/>
        <end position="317"/>
    </location>
</feature>
<feature type="compositionally biased region" description="Polar residues" evidence="1">
    <location>
        <begin position="318"/>
        <end position="327"/>
    </location>
</feature>
<feature type="compositionally biased region" description="Basic and acidic residues" evidence="1">
    <location>
        <begin position="696"/>
        <end position="706"/>
    </location>
</feature>
<dbReference type="AlphaFoldDB" id="A0A922SGA4"/>
<comment type="caution">
    <text evidence="2">The sequence shown here is derived from an EMBL/GenBank/DDBJ whole genome shotgun (WGS) entry which is preliminary data.</text>
</comment>
<gene>
    <name evidence="2" type="ORF">HF086_002398</name>
</gene>
<feature type="compositionally biased region" description="Polar residues" evidence="1">
    <location>
        <begin position="188"/>
        <end position="201"/>
    </location>
</feature>
<name>A0A922SGA4_SPOEX</name>
<feature type="region of interest" description="Disordered" evidence="1">
    <location>
        <begin position="160"/>
        <end position="214"/>
    </location>
</feature>
<organism evidence="2 3">
    <name type="scientific">Spodoptera exigua</name>
    <name type="common">Beet armyworm</name>
    <name type="synonym">Noctua fulgens</name>
    <dbReference type="NCBI Taxonomy" id="7107"/>
    <lineage>
        <taxon>Eukaryota</taxon>
        <taxon>Metazoa</taxon>
        <taxon>Ecdysozoa</taxon>
        <taxon>Arthropoda</taxon>
        <taxon>Hexapoda</taxon>
        <taxon>Insecta</taxon>
        <taxon>Pterygota</taxon>
        <taxon>Neoptera</taxon>
        <taxon>Endopterygota</taxon>
        <taxon>Lepidoptera</taxon>
        <taxon>Glossata</taxon>
        <taxon>Ditrysia</taxon>
        <taxon>Noctuoidea</taxon>
        <taxon>Noctuidae</taxon>
        <taxon>Amphipyrinae</taxon>
        <taxon>Spodoptera</taxon>
    </lineage>
</organism>
<sequence>MNKSVDCIKSGPNESTTKDNNSVKTKGKLRGKKRKRPCSETSSEPSSEHDVELPENAADVDRSLHAVALKNNLDETSVRKIIKKVVTNDRVLALVKMREEEDSGPEERPKLTRAKVKELMKVSPKTTTAWNLENLELTPIKHIPVKTRPEVKALIAQELPEDEDDEEYEPTHDDVPSDDDQGLESCSDLDSQPRTPATPRSQHAAKDEDEESLGKSIIKISKKELNDLITELFNVMPESTGDEALMAENLSNSVFTDNSQTEKLSEKITFEKKNYSKGSGGKGEPVRNETTEGNSQGDKNLTSKPAGDCERRYRGSGDTDTVCQRSITVEEKRQDGPEDGGYTDTNPAWRVFQHKLLSFSPQMSLYEHPEHEVPRIWLRYLAKTSKRFRSYLMKRTHSTGVPSKGIEINIGQVLNPPAKDPLPIGFTNQIVTNCAVGVTTPTPQPEKFDIQITQNSEQPKLYNHLYKFVETSTGPYLVLMPSTTHTYTVNTIQSIITTAETNPNVITEPSRTSQTTVVTDHCTCCILLRKICKEKQTLITDFFGKKIQTKCGCKEKRLPRISNKLKLLVNVSVTKFQLNFLIRTSMARNPSIKRKIYKLLQTFNLHEHDPVQLALNLDKVFGNELVDLYKEFIGFLTPEQADKIDAFKDYFISQHGPSLPANTKAQETMCEDSVVAEETTTNYEADQSMSDESDIGDSRRGPESHIRHLPIKTENGETTQYVTPTSENQNMALVVTVNKTEVQEFNDSSNSSRLTYDEGAVKIEGPEWKRDEDKLILEILKEHLSPEERQDKTILELFHEKNIVNIIAESLTDKSTDDITTRMLYLLQLC</sequence>
<feature type="region of interest" description="Disordered" evidence="1">
    <location>
        <begin position="685"/>
        <end position="714"/>
    </location>
</feature>
<protein>
    <submittedName>
        <fullName evidence="2">Uncharacterized protein</fullName>
    </submittedName>
</protein>
<feature type="region of interest" description="Disordered" evidence="1">
    <location>
        <begin position="257"/>
        <end position="345"/>
    </location>
</feature>
<reference evidence="2" key="1">
    <citation type="journal article" date="2021" name="G3 (Bethesda)">
        <title>Genome and transcriptome analysis of the beet armyworm Spodoptera exigua reveals targets for pest control. .</title>
        <authorList>
            <person name="Simon S."/>
            <person name="Breeschoten T."/>
            <person name="Jansen H.J."/>
            <person name="Dirks R.P."/>
            <person name="Schranz M.E."/>
            <person name="Ros V.I.D."/>
        </authorList>
    </citation>
    <scope>NUCLEOTIDE SEQUENCE</scope>
    <source>
        <strain evidence="2">TB_SE_WUR_2020</strain>
    </source>
</reference>
<feature type="region of interest" description="Disordered" evidence="1">
    <location>
        <begin position="1"/>
        <end position="58"/>
    </location>
</feature>
<feature type="compositionally biased region" description="Basic and acidic residues" evidence="1">
    <location>
        <begin position="263"/>
        <end position="274"/>
    </location>
</feature>
<dbReference type="Proteomes" id="UP000814243">
    <property type="component" value="Unassembled WGS sequence"/>
</dbReference>
<evidence type="ECO:0000313" key="3">
    <source>
        <dbReference type="Proteomes" id="UP000814243"/>
    </source>
</evidence>
<feature type="compositionally biased region" description="Polar residues" evidence="1">
    <location>
        <begin position="12"/>
        <end position="23"/>
    </location>
</feature>
<accession>A0A922SGA4</accession>
<evidence type="ECO:0000256" key="1">
    <source>
        <dbReference type="SAM" id="MobiDB-lite"/>
    </source>
</evidence>
<feature type="compositionally biased region" description="Polar residues" evidence="1">
    <location>
        <begin position="291"/>
        <end position="303"/>
    </location>
</feature>
<feature type="compositionally biased region" description="Basic residues" evidence="1">
    <location>
        <begin position="25"/>
        <end position="36"/>
    </location>
</feature>